<dbReference type="Gene3D" id="3.10.310.30">
    <property type="match status" value="1"/>
</dbReference>
<dbReference type="PANTHER" id="PTHR47618:SF1">
    <property type="entry name" value="BIFUNCTIONAL OLIGORIBONUCLEASE AND PAP PHOSPHATASE NRNA"/>
    <property type="match status" value="1"/>
</dbReference>
<feature type="domain" description="DHHA1" evidence="2">
    <location>
        <begin position="215"/>
        <end position="300"/>
    </location>
</feature>
<dbReference type="Proteomes" id="UP000515570">
    <property type="component" value="Chromosome"/>
</dbReference>
<sequence length="301" mass="31525">MGHIRPDADAIGSVTTVLQALHQLGKTASGWIGQPEAFAANLLSIPLADQITCATELPKADLYVVLDCGSLDRTGAFSSALSDTDTPIIMVDHHASNTGFGTWQLLDPTAESTTTILRAWLRDLGVELTTSIAHSIYAGLVTDTGSFRWGRPAMHELAGELVATGINTRCIAGALMDDVSIPGLRMVGQVLSAITVPEIDGHRVAILTATHDLIQGCAMNEVESLVDYVRGVGAADVGAVFKEYRPGWFAVSLRTTKDIDVSAIAARIGGGGHVRAAGYTTTGTVAEVHQELLAAVGAVLN</sequence>
<dbReference type="AlphaFoldDB" id="A0A7G5FIG3"/>
<keyword evidence="4" id="KW-1185">Reference proteome</keyword>
<accession>A0A7G5FIG3</accession>
<evidence type="ECO:0000259" key="2">
    <source>
        <dbReference type="Pfam" id="PF02272"/>
    </source>
</evidence>
<name>A0A7G5FIG3_9CORY</name>
<protein>
    <submittedName>
        <fullName evidence="3">Bifunctional oligoribonuclease/PAP phosphatase NrnA</fullName>
    </submittedName>
</protein>
<proteinExistence type="predicted"/>
<dbReference type="InterPro" id="IPR038763">
    <property type="entry name" value="DHH_sf"/>
</dbReference>
<evidence type="ECO:0000313" key="4">
    <source>
        <dbReference type="Proteomes" id="UP000515570"/>
    </source>
</evidence>
<dbReference type="InterPro" id="IPR001667">
    <property type="entry name" value="DDH_dom"/>
</dbReference>
<dbReference type="InterPro" id="IPR051319">
    <property type="entry name" value="Oligoribo/pAp-PDE_c-di-AMP_PDE"/>
</dbReference>
<dbReference type="PANTHER" id="PTHR47618">
    <property type="entry name" value="BIFUNCTIONAL OLIGORIBONUCLEASE AND PAP PHOSPHATASE NRNA"/>
    <property type="match status" value="1"/>
</dbReference>
<dbReference type="SUPFAM" id="SSF64182">
    <property type="entry name" value="DHH phosphoesterases"/>
    <property type="match status" value="1"/>
</dbReference>
<dbReference type="InterPro" id="IPR003156">
    <property type="entry name" value="DHHA1_dom"/>
</dbReference>
<dbReference type="Pfam" id="PF01368">
    <property type="entry name" value="DHH"/>
    <property type="match status" value="1"/>
</dbReference>
<dbReference type="Gene3D" id="3.90.1640.10">
    <property type="entry name" value="inorganic pyrophosphatase (n-terminal core)"/>
    <property type="match status" value="1"/>
</dbReference>
<dbReference type="EMBL" id="CP059833">
    <property type="protein sequence ID" value="QMV86404.1"/>
    <property type="molecule type" value="Genomic_DNA"/>
</dbReference>
<reference evidence="3 4" key="1">
    <citation type="submission" date="2020-07" db="EMBL/GenBank/DDBJ databases">
        <title>non toxigenic Corynebacterium sp. nov from a clinical source.</title>
        <authorList>
            <person name="Bernier A.-M."/>
            <person name="Bernard K."/>
        </authorList>
    </citation>
    <scope>NUCLEOTIDE SEQUENCE [LARGE SCALE GENOMIC DNA]</scope>
    <source>
        <strain evidence="4">NML 93-0612</strain>
    </source>
</reference>
<organism evidence="3 4">
    <name type="scientific">Corynebacterium hindlerae</name>
    <dbReference type="NCBI Taxonomy" id="699041"/>
    <lineage>
        <taxon>Bacteria</taxon>
        <taxon>Bacillati</taxon>
        <taxon>Actinomycetota</taxon>
        <taxon>Actinomycetes</taxon>
        <taxon>Mycobacteriales</taxon>
        <taxon>Corynebacteriaceae</taxon>
        <taxon>Corynebacterium</taxon>
    </lineage>
</organism>
<gene>
    <name evidence="3" type="ORF">HW450_01820</name>
</gene>
<evidence type="ECO:0000259" key="1">
    <source>
        <dbReference type="Pfam" id="PF01368"/>
    </source>
</evidence>
<dbReference type="Pfam" id="PF02272">
    <property type="entry name" value="DHHA1"/>
    <property type="match status" value="1"/>
</dbReference>
<feature type="domain" description="DDH" evidence="1">
    <location>
        <begin position="1"/>
        <end position="139"/>
    </location>
</feature>
<dbReference type="GO" id="GO:0003676">
    <property type="term" value="F:nucleic acid binding"/>
    <property type="evidence" value="ECO:0007669"/>
    <property type="project" value="InterPro"/>
</dbReference>
<evidence type="ECO:0000313" key="3">
    <source>
        <dbReference type="EMBL" id="QMV86404.1"/>
    </source>
</evidence>